<proteinExistence type="predicted"/>
<comment type="caution">
    <text evidence="4">The sequence shown here is derived from an EMBL/GenBank/DDBJ whole genome shotgun (WGS) entry which is preliminary data.</text>
</comment>
<organism evidence="4 5">
    <name type="scientific">Candidatus Nanogingivalis gingivitcus</name>
    <dbReference type="NCBI Taxonomy" id="2171992"/>
    <lineage>
        <taxon>Bacteria</taxon>
        <taxon>Candidatus Saccharimonadota</taxon>
        <taxon>Candidatus Nanosyncoccalia</taxon>
        <taxon>Candidatus Nanogingivales</taxon>
        <taxon>Candidatus Nanogingivalaceae</taxon>
        <taxon>Candidatus Nanogingivalis</taxon>
    </lineage>
</organism>
<feature type="transmembrane region" description="Helical" evidence="2">
    <location>
        <begin position="264"/>
        <end position="283"/>
    </location>
</feature>
<dbReference type="CDD" id="cd00093">
    <property type="entry name" value="HTH_XRE"/>
    <property type="match status" value="1"/>
</dbReference>
<dbReference type="PROSITE" id="PS50943">
    <property type="entry name" value="HTH_CROC1"/>
    <property type="match status" value="1"/>
</dbReference>
<keyword evidence="2" id="KW-1133">Transmembrane helix</keyword>
<keyword evidence="2" id="KW-0812">Transmembrane</keyword>
<feature type="transmembrane region" description="Helical" evidence="2">
    <location>
        <begin position="197"/>
        <end position="217"/>
    </location>
</feature>
<dbReference type="InterPro" id="IPR001387">
    <property type="entry name" value="Cro/C1-type_HTH"/>
</dbReference>
<sequence>MFSQNLQKLRSEKNLSQEQLADKIGVSRQTISAWESGKASPELDKITAISKLFSVSIDELVGEIETEASNFDKKEYEKNYSKIALLRASGIFILFSGIAFGAFFFEKGVIAGVGLMISLAISVPLFILAKNTDELANNKLIKSKKSLENVFADSEIEFATKNKMLASILLVSLLFIAIATHQIIVHLTNFGENLANAIFMLLLGIAVASTTYANSIFAKIQNFEDNKAENIKTNEKIGFFAAILMLSLTAIFLIYSFISKDWSSAEILFPIGGIAIGIYAIFVKKFQK</sequence>
<evidence type="ECO:0000259" key="3">
    <source>
        <dbReference type="PROSITE" id="PS50943"/>
    </source>
</evidence>
<evidence type="ECO:0000256" key="1">
    <source>
        <dbReference type="ARBA" id="ARBA00023125"/>
    </source>
</evidence>
<keyword evidence="5" id="KW-1185">Reference proteome</keyword>
<evidence type="ECO:0000313" key="5">
    <source>
        <dbReference type="Proteomes" id="UP001190925"/>
    </source>
</evidence>
<feature type="domain" description="HTH cro/C1-type" evidence="3">
    <location>
        <begin position="6"/>
        <end position="60"/>
    </location>
</feature>
<gene>
    <name evidence="4" type="ORF">G6CMJM_00107</name>
</gene>
<keyword evidence="1" id="KW-0238">DNA-binding</keyword>
<reference evidence="4 5" key="2">
    <citation type="journal article" date="2020" name="Cell Rep.">
        <title>Acquisition and Adaptation of Ultra-small Parasitic Reduced Genome Bacteria to Mammalian Hosts.</title>
        <authorList>
            <person name="McLean J.S."/>
            <person name="Bor B."/>
            <person name="Kerns K.A."/>
            <person name="Liu Q."/>
            <person name="To T.T."/>
            <person name="Solden L."/>
            <person name="Hendrickson E.L."/>
            <person name="Wrighton K."/>
            <person name="Shi W."/>
            <person name="He X."/>
        </authorList>
    </citation>
    <scope>NUCLEOTIDE SEQUENCE [LARGE SCALE GENOMIC DNA]</scope>
    <source>
        <strain evidence="4 5">TM7_CMJM_G6_1_HOT_870</strain>
    </source>
</reference>
<protein>
    <recommendedName>
        <fullName evidence="3">HTH cro/C1-type domain-containing protein</fullName>
    </recommendedName>
</protein>
<feature type="transmembrane region" description="Helical" evidence="2">
    <location>
        <begin position="109"/>
        <end position="129"/>
    </location>
</feature>
<dbReference type="SUPFAM" id="SSF47413">
    <property type="entry name" value="lambda repressor-like DNA-binding domains"/>
    <property type="match status" value="1"/>
</dbReference>
<reference evidence="4 5" key="1">
    <citation type="journal article" date="2018" name="bioRxiv">
        <title>Evidence of independent acquisition and adaption of ultra-small bacteria to human hosts across the highly diverse yet reduced genomes of the phylum Saccharibacteria.</title>
        <authorList>
            <person name="McLean J.S."/>
            <person name="Bor B."/>
            <person name="To T.T."/>
            <person name="Liu Q."/>
            <person name="Kearns K.A."/>
            <person name="Solden L.M."/>
            <person name="Wrighton K.C."/>
            <person name="He X."/>
            <person name="Shi W."/>
        </authorList>
    </citation>
    <scope>NUCLEOTIDE SEQUENCE [LARGE SCALE GENOMIC DNA]</scope>
    <source>
        <strain evidence="4 5">TM7_CMJM_G6_1_HOT_870</strain>
    </source>
</reference>
<feature type="transmembrane region" description="Helical" evidence="2">
    <location>
        <begin position="84"/>
        <end position="103"/>
    </location>
</feature>
<dbReference type="InterPro" id="IPR010982">
    <property type="entry name" value="Lambda_DNA-bd_dom_sf"/>
</dbReference>
<feature type="transmembrane region" description="Helical" evidence="2">
    <location>
        <begin position="237"/>
        <end position="258"/>
    </location>
</feature>
<evidence type="ECO:0000256" key="2">
    <source>
        <dbReference type="SAM" id="Phobius"/>
    </source>
</evidence>
<name>A0ABY0FJA7_9BACT</name>
<dbReference type="PANTHER" id="PTHR46558:SF11">
    <property type="entry name" value="HTH-TYPE TRANSCRIPTIONAL REGULATOR XRE"/>
    <property type="match status" value="1"/>
</dbReference>
<dbReference type="PANTHER" id="PTHR46558">
    <property type="entry name" value="TRACRIPTIONAL REGULATORY PROTEIN-RELATED-RELATED"/>
    <property type="match status" value="1"/>
</dbReference>
<evidence type="ECO:0000313" key="4">
    <source>
        <dbReference type="EMBL" id="RYC73003.1"/>
    </source>
</evidence>
<dbReference type="EMBL" id="PRLK01000001">
    <property type="protein sequence ID" value="RYC73003.1"/>
    <property type="molecule type" value="Genomic_DNA"/>
</dbReference>
<accession>A0ABY0FJA7</accession>
<keyword evidence="2" id="KW-0472">Membrane</keyword>
<dbReference type="Gene3D" id="1.10.260.40">
    <property type="entry name" value="lambda repressor-like DNA-binding domains"/>
    <property type="match status" value="1"/>
</dbReference>
<dbReference type="Pfam" id="PF01381">
    <property type="entry name" value="HTH_3"/>
    <property type="match status" value="1"/>
</dbReference>
<dbReference type="SMART" id="SM00530">
    <property type="entry name" value="HTH_XRE"/>
    <property type="match status" value="1"/>
</dbReference>
<feature type="transmembrane region" description="Helical" evidence="2">
    <location>
        <begin position="164"/>
        <end position="185"/>
    </location>
</feature>
<dbReference type="Proteomes" id="UP001190925">
    <property type="component" value="Unassembled WGS sequence"/>
</dbReference>